<evidence type="ECO:0000313" key="3">
    <source>
        <dbReference type="Proteomes" id="UP000623842"/>
    </source>
</evidence>
<protein>
    <recommendedName>
        <fullName evidence="4">DoxX-like family protein</fullName>
    </recommendedName>
</protein>
<gene>
    <name evidence="2" type="ORF">GCM10017161_20220</name>
</gene>
<evidence type="ECO:0000256" key="1">
    <source>
        <dbReference type="SAM" id="Phobius"/>
    </source>
</evidence>
<feature type="transmembrane region" description="Helical" evidence="1">
    <location>
        <begin position="51"/>
        <end position="71"/>
    </location>
</feature>
<dbReference type="InterPro" id="IPR025695">
    <property type="entry name" value="DoxX-like"/>
</dbReference>
<name>A0A919BIS8_9GAMM</name>
<organism evidence="2 3">
    <name type="scientific">Thalassotalea marina</name>
    <dbReference type="NCBI Taxonomy" id="1673741"/>
    <lineage>
        <taxon>Bacteria</taxon>
        <taxon>Pseudomonadati</taxon>
        <taxon>Pseudomonadota</taxon>
        <taxon>Gammaproteobacteria</taxon>
        <taxon>Alteromonadales</taxon>
        <taxon>Colwelliaceae</taxon>
        <taxon>Thalassotalea</taxon>
    </lineage>
</organism>
<comment type="caution">
    <text evidence="2">The sequence shown here is derived from an EMBL/GenBank/DDBJ whole genome shotgun (WGS) entry which is preliminary data.</text>
</comment>
<keyword evidence="1" id="KW-0812">Transmembrane</keyword>
<dbReference type="Pfam" id="PF13781">
    <property type="entry name" value="DoxX_3"/>
    <property type="match status" value="1"/>
</dbReference>
<proteinExistence type="predicted"/>
<reference evidence="2" key="2">
    <citation type="submission" date="2020-09" db="EMBL/GenBank/DDBJ databases">
        <authorList>
            <person name="Sun Q."/>
            <person name="Kim S."/>
        </authorList>
    </citation>
    <scope>NUCLEOTIDE SEQUENCE</scope>
    <source>
        <strain evidence="2">KCTC 42731</strain>
    </source>
</reference>
<dbReference type="RefSeq" id="WP_189769969.1">
    <property type="nucleotide sequence ID" value="NZ_BNCK01000004.1"/>
</dbReference>
<dbReference type="EMBL" id="BNCK01000004">
    <property type="protein sequence ID" value="GHF92118.1"/>
    <property type="molecule type" value="Genomic_DNA"/>
</dbReference>
<evidence type="ECO:0008006" key="4">
    <source>
        <dbReference type="Google" id="ProtNLM"/>
    </source>
</evidence>
<reference evidence="2" key="1">
    <citation type="journal article" date="2014" name="Int. J. Syst. Evol. Microbiol.">
        <title>Complete genome sequence of Corynebacterium casei LMG S-19264T (=DSM 44701T), isolated from a smear-ripened cheese.</title>
        <authorList>
            <consortium name="US DOE Joint Genome Institute (JGI-PGF)"/>
            <person name="Walter F."/>
            <person name="Albersmeier A."/>
            <person name="Kalinowski J."/>
            <person name="Ruckert C."/>
        </authorList>
    </citation>
    <scope>NUCLEOTIDE SEQUENCE</scope>
    <source>
        <strain evidence="2">KCTC 42731</strain>
    </source>
</reference>
<dbReference type="AlphaFoldDB" id="A0A919BIS8"/>
<sequence>MKLNLSTIQIARFIISFSWLYHGIFPKLVHIAPLEKLMTASIGLSDDLSYFVTKAAGVGEVIFGLMFFVFYKTKVFNVLNIVGLAGLLVFVAVLQPHILIEAFNPVTTNITLIGFSLILLNEFKDKNEVVTA</sequence>
<accession>A0A919BIS8</accession>
<feature type="transmembrane region" description="Helical" evidence="1">
    <location>
        <begin position="78"/>
        <end position="96"/>
    </location>
</feature>
<feature type="transmembrane region" description="Helical" evidence="1">
    <location>
        <begin position="102"/>
        <end position="120"/>
    </location>
</feature>
<dbReference type="Proteomes" id="UP000623842">
    <property type="component" value="Unassembled WGS sequence"/>
</dbReference>
<feature type="transmembrane region" description="Helical" evidence="1">
    <location>
        <begin position="12"/>
        <end position="31"/>
    </location>
</feature>
<keyword evidence="1" id="KW-1133">Transmembrane helix</keyword>
<keyword evidence="1" id="KW-0472">Membrane</keyword>
<evidence type="ECO:0000313" key="2">
    <source>
        <dbReference type="EMBL" id="GHF92118.1"/>
    </source>
</evidence>
<keyword evidence="3" id="KW-1185">Reference proteome</keyword>